<protein>
    <submittedName>
        <fullName evidence="1">Uncharacterized protein</fullName>
    </submittedName>
</protein>
<accession>A0A6B9JCD1</accession>
<keyword evidence="2" id="KW-1185">Reference proteome</keyword>
<dbReference type="Proteomes" id="UP000433183">
    <property type="component" value="Segment"/>
</dbReference>
<proteinExistence type="predicted"/>
<dbReference type="EMBL" id="MN732867">
    <property type="protein sequence ID" value="QGZ16282.1"/>
    <property type="molecule type" value="Genomic_DNA"/>
</dbReference>
<gene>
    <name evidence="1" type="ORF">Hena1_01170</name>
</gene>
<name>A0A6B9JCD1_9CAUD</name>
<evidence type="ECO:0000313" key="2">
    <source>
        <dbReference type="Proteomes" id="UP000433183"/>
    </source>
</evidence>
<evidence type="ECO:0000313" key="1">
    <source>
        <dbReference type="EMBL" id="QGZ16282.1"/>
    </source>
</evidence>
<reference evidence="1 2" key="1">
    <citation type="submission" date="2019-11" db="EMBL/GenBank/DDBJ databases">
        <title>Characterization of a new Erwinia amylovora bacteriophage.</title>
        <authorList>
            <person name="Valentovich L.N."/>
            <person name="Akhremchuk A.E."/>
            <person name="Besarab N.V."/>
            <person name="Lagonenko A.L."/>
        </authorList>
    </citation>
    <scope>NUCLEOTIDE SEQUENCE [LARGE SCALE GENOMIC DNA]</scope>
</reference>
<sequence>MATLRRTLNIADGWVSVATAASEVTIQVLGGSCHFAQGSAAPAVDTKNYHVLDKWTALGDTVSGFVKAGSDGTVIVVTSL</sequence>
<organism evidence="1 2">
    <name type="scientific">Erwinia phage Hena1</name>
    <dbReference type="NCBI Taxonomy" id="2678601"/>
    <lineage>
        <taxon>Viruses</taxon>
        <taxon>Duplodnaviria</taxon>
        <taxon>Heunggongvirae</taxon>
        <taxon>Uroviricota</taxon>
        <taxon>Caudoviricetes</taxon>
        <taxon>Vequintavirinae</taxon>
        <taxon>Henunavirus</taxon>
        <taxon>Henunavirus hena1</taxon>
    </lineage>
</organism>